<organism evidence="11 12">
    <name type="scientific">Liquorilactobacillus ghanensis DSM 18630</name>
    <dbReference type="NCBI Taxonomy" id="1423750"/>
    <lineage>
        <taxon>Bacteria</taxon>
        <taxon>Bacillati</taxon>
        <taxon>Bacillota</taxon>
        <taxon>Bacilli</taxon>
        <taxon>Lactobacillales</taxon>
        <taxon>Lactobacillaceae</taxon>
        <taxon>Liquorilactobacillus</taxon>
    </lineage>
</organism>
<dbReference type="UniPathway" id="UPA00094"/>
<evidence type="ECO:0000256" key="5">
    <source>
        <dbReference type="ARBA" id="ARBA00023098"/>
    </source>
</evidence>
<dbReference type="PANTHER" id="PTHR45266:SF3">
    <property type="entry name" value="OXALOACETATE DECARBOXYLASE ALPHA CHAIN"/>
    <property type="match status" value="1"/>
</dbReference>
<dbReference type="GO" id="GO:0009317">
    <property type="term" value="C:acetyl-CoA carboxylase complex"/>
    <property type="evidence" value="ECO:0007669"/>
    <property type="project" value="InterPro"/>
</dbReference>
<dbReference type="InterPro" id="IPR050709">
    <property type="entry name" value="Biotin_Carboxyl_Carrier/Decarb"/>
</dbReference>
<dbReference type="PRINTS" id="PR01071">
    <property type="entry name" value="ACOABIOTINCC"/>
</dbReference>
<dbReference type="InterPro" id="IPR001249">
    <property type="entry name" value="AcCoA_biotinCC"/>
</dbReference>
<evidence type="ECO:0000256" key="7">
    <source>
        <dbReference type="ARBA" id="ARBA00023267"/>
    </source>
</evidence>
<keyword evidence="5 8" id="KW-0443">Lipid metabolism</keyword>
<keyword evidence="12" id="KW-1185">Reference proteome</keyword>
<dbReference type="InterPro" id="IPR011053">
    <property type="entry name" value="Single_hybrid_motif"/>
</dbReference>
<dbReference type="PANTHER" id="PTHR45266">
    <property type="entry name" value="OXALOACETATE DECARBOXYLASE ALPHA CHAIN"/>
    <property type="match status" value="1"/>
</dbReference>
<evidence type="ECO:0000256" key="6">
    <source>
        <dbReference type="ARBA" id="ARBA00023160"/>
    </source>
</evidence>
<evidence type="ECO:0000256" key="3">
    <source>
        <dbReference type="ARBA" id="ARBA00022516"/>
    </source>
</evidence>
<dbReference type="SUPFAM" id="SSF51230">
    <property type="entry name" value="Single hybrid motif"/>
    <property type="match status" value="1"/>
</dbReference>
<gene>
    <name evidence="11" type="ORF">FC89_GL000624</name>
</gene>
<reference evidence="11 12" key="1">
    <citation type="journal article" date="2015" name="Genome Announc.">
        <title>Expanding the biotechnology potential of lactobacilli through comparative genomics of 213 strains and associated genera.</title>
        <authorList>
            <person name="Sun Z."/>
            <person name="Harris H.M."/>
            <person name="McCann A."/>
            <person name="Guo C."/>
            <person name="Argimon S."/>
            <person name="Zhang W."/>
            <person name="Yang X."/>
            <person name="Jeffery I.B."/>
            <person name="Cooney J.C."/>
            <person name="Kagawa T.F."/>
            <person name="Liu W."/>
            <person name="Song Y."/>
            <person name="Salvetti E."/>
            <person name="Wrobel A."/>
            <person name="Rasinkangas P."/>
            <person name="Parkhill J."/>
            <person name="Rea M.C."/>
            <person name="O'Sullivan O."/>
            <person name="Ritari J."/>
            <person name="Douillard F.P."/>
            <person name="Paul Ross R."/>
            <person name="Yang R."/>
            <person name="Briner A.E."/>
            <person name="Felis G.E."/>
            <person name="de Vos W.M."/>
            <person name="Barrangou R."/>
            <person name="Klaenhammer T.R."/>
            <person name="Caufield P.W."/>
            <person name="Cui Y."/>
            <person name="Zhang H."/>
            <person name="O'Toole P.W."/>
        </authorList>
    </citation>
    <scope>NUCLEOTIDE SEQUENCE [LARGE SCALE GENOMIC DNA]</scope>
    <source>
        <strain evidence="11 12">DSM 18630</strain>
    </source>
</reference>
<dbReference type="InterPro" id="IPR001882">
    <property type="entry name" value="Biotin_BS"/>
</dbReference>
<dbReference type="Pfam" id="PF00364">
    <property type="entry name" value="Biotin_lipoyl"/>
    <property type="match status" value="1"/>
</dbReference>
<comment type="function">
    <text evidence="8">This protein is a component of the acetyl coenzyme A carboxylase complex; first, biotin carboxylase catalyzes the carboxylation of the carrier protein and then the transcarboxylase transfers the carboxyl group to form malonyl-CoA.</text>
</comment>
<protein>
    <recommendedName>
        <fullName evidence="2 8">Biotin carboxyl carrier protein of acetyl-CoA carboxylase</fullName>
    </recommendedName>
</protein>
<comment type="pathway">
    <text evidence="1 8">Lipid metabolism; fatty acid biosynthesis.</text>
</comment>
<evidence type="ECO:0000256" key="2">
    <source>
        <dbReference type="ARBA" id="ARBA00017562"/>
    </source>
</evidence>
<keyword evidence="9" id="KW-0175">Coiled coil</keyword>
<dbReference type="EMBL" id="AZGB01000015">
    <property type="protein sequence ID" value="KRM06478.1"/>
    <property type="molecule type" value="Genomic_DNA"/>
</dbReference>
<comment type="caution">
    <text evidence="11">The sequence shown here is derived from an EMBL/GenBank/DDBJ whole genome shotgun (WGS) entry which is preliminary data.</text>
</comment>
<evidence type="ECO:0000313" key="11">
    <source>
        <dbReference type="EMBL" id="KRM06478.1"/>
    </source>
</evidence>
<evidence type="ECO:0000256" key="4">
    <source>
        <dbReference type="ARBA" id="ARBA00022832"/>
    </source>
</evidence>
<keyword evidence="3 8" id="KW-0444">Lipid biosynthesis</keyword>
<keyword evidence="4 8" id="KW-0276">Fatty acid metabolism</keyword>
<dbReference type="Proteomes" id="UP000051451">
    <property type="component" value="Unassembled WGS sequence"/>
</dbReference>
<feature type="domain" description="Lipoyl-binding" evidence="10">
    <location>
        <begin position="83"/>
        <end position="159"/>
    </location>
</feature>
<evidence type="ECO:0000313" key="12">
    <source>
        <dbReference type="Proteomes" id="UP000051451"/>
    </source>
</evidence>
<evidence type="ECO:0000256" key="9">
    <source>
        <dbReference type="SAM" id="Coils"/>
    </source>
</evidence>
<dbReference type="InterPro" id="IPR000089">
    <property type="entry name" value="Biotin_lipoyl"/>
</dbReference>
<dbReference type="AlphaFoldDB" id="A0A0R1VKW7"/>
<dbReference type="PROSITE" id="PS50968">
    <property type="entry name" value="BIOTINYL_LIPOYL"/>
    <property type="match status" value="1"/>
</dbReference>
<dbReference type="Gene3D" id="2.40.50.100">
    <property type="match status" value="1"/>
</dbReference>
<dbReference type="GO" id="GO:0003989">
    <property type="term" value="F:acetyl-CoA carboxylase activity"/>
    <property type="evidence" value="ECO:0007669"/>
    <property type="project" value="InterPro"/>
</dbReference>
<proteinExistence type="predicted"/>
<evidence type="ECO:0000256" key="8">
    <source>
        <dbReference type="RuleBase" id="RU364072"/>
    </source>
</evidence>
<dbReference type="GO" id="GO:0006633">
    <property type="term" value="P:fatty acid biosynthetic process"/>
    <property type="evidence" value="ECO:0007669"/>
    <property type="project" value="UniProtKB-UniPathway"/>
</dbReference>
<evidence type="ECO:0000256" key="1">
    <source>
        <dbReference type="ARBA" id="ARBA00005194"/>
    </source>
</evidence>
<dbReference type="STRING" id="1423750.FC89_GL000624"/>
<dbReference type="NCBIfam" id="TIGR00531">
    <property type="entry name" value="BCCP"/>
    <property type="match status" value="1"/>
</dbReference>
<name>A0A0R1VKW7_9LACO</name>
<evidence type="ECO:0000259" key="10">
    <source>
        <dbReference type="PROSITE" id="PS50968"/>
    </source>
</evidence>
<dbReference type="PATRIC" id="fig|1423750.3.peg.645"/>
<dbReference type="PROSITE" id="PS00188">
    <property type="entry name" value="BIOTIN"/>
    <property type="match status" value="1"/>
</dbReference>
<sequence length="160" mass="17749">MSNLDLKDIEKLIADFNESPSRELEIKMADFQLRLSKNEFSGKLLQQLQQQPVQMAKQSEVNAKQATTAVKNVEQTKDETAKKNVIKAPMVGSVFLQPAPGKEPYVKVGSQVAVGDVVCVIEAMKVMTEIKSKQAGVISRVLVKNEELIEYGQPLFELEA</sequence>
<accession>A0A0R1VKW7</accession>
<keyword evidence="7 8" id="KW-0092">Biotin</keyword>
<keyword evidence="6 8" id="KW-0275">Fatty acid biosynthesis</keyword>
<dbReference type="CDD" id="cd06850">
    <property type="entry name" value="biotinyl_domain"/>
    <property type="match status" value="1"/>
</dbReference>
<feature type="coiled-coil region" evidence="9">
    <location>
        <begin position="56"/>
        <end position="83"/>
    </location>
</feature>